<dbReference type="EMBL" id="PYGB01000001">
    <property type="protein sequence ID" value="PSK88572.1"/>
    <property type="molecule type" value="Genomic_DNA"/>
</dbReference>
<proteinExistence type="predicted"/>
<organism evidence="3 4">
    <name type="scientific">Limimaricola soesokkakensis</name>
    <dbReference type="NCBI Taxonomy" id="1343159"/>
    <lineage>
        <taxon>Bacteria</taxon>
        <taxon>Pseudomonadati</taxon>
        <taxon>Pseudomonadota</taxon>
        <taxon>Alphaproteobacteria</taxon>
        <taxon>Rhodobacterales</taxon>
        <taxon>Paracoccaceae</taxon>
        <taxon>Limimaricola</taxon>
    </lineage>
</organism>
<dbReference type="RefSeq" id="WP_085895045.1">
    <property type="nucleotide sequence ID" value="NZ_CAXPGX010000047.1"/>
</dbReference>
<evidence type="ECO:0000313" key="3">
    <source>
        <dbReference type="EMBL" id="SLN22959.1"/>
    </source>
</evidence>
<accession>A0A1X6YJ93</accession>
<dbReference type="EMBL" id="FWFY01000002">
    <property type="protein sequence ID" value="SLN22959.1"/>
    <property type="molecule type" value="Genomic_DNA"/>
</dbReference>
<protein>
    <submittedName>
        <fullName evidence="3">Uncharacterized protein</fullName>
    </submittedName>
</protein>
<name>A0A1X6YJ93_9RHOB</name>
<dbReference type="Proteomes" id="UP000193495">
    <property type="component" value="Unassembled WGS sequence"/>
</dbReference>
<dbReference type="Proteomes" id="UP000240624">
    <property type="component" value="Unassembled WGS sequence"/>
</dbReference>
<evidence type="ECO:0000313" key="5">
    <source>
        <dbReference type="Proteomes" id="UP000240624"/>
    </source>
</evidence>
<feature type="chain" id="PRO_5044568122" evidence="1">
    <location>
        <begin position="22"/>
        <end position="162"/>
    </location>
</feature>
<feature type="signal peptide" evidence="1">
    <location>
        <begin position="1"/>
        <end position="21"/>
    </location>
</feature>
<dbReference type="AlphaFoldDB" id="A0A1X6YJ93"/>
<dbReference type="PROSITE" id="PS51257">
    <property type="entry name" value="PROKAR_LIPOPROTEIN"/>
    <property type="match status" value="1"/>
</dbReference>
<keyword evidence="1" id="KW-0732">Signal</keyword>
<evidence type="ECO:0000256" key="1">
    <source>
        <dbReference type="SAM" id="SignalP"/>
    </source>
</evidence>
<reference evidence="3 4" key="1">
    <citation type="submission" date="2017-03" db="EMBL/GenBank/DDBJ databases">
        <authorList>
            <person name="Afonso C.L."/>
            <person name="Miller P.J."/>
            <person name="Scott M.A."/>
            <person name="Spackman E."/>
            <person name="Goraichik I."/>
            <person name="Dimitrov K.M."/>
            <person name="Suarez D.L."/>
            <person name="Swayne D.E."/>
        </authorList>
    </citation>
    <scope>NUCLEOTIDE SEQUENCE [LARGE SCALE GENOMIC DNA]</scope>
    <source>
        <strain evidence="3 4">CECT 8367</strain>
    </source>
</reference>
<dbReference type="OrthoDB" id="7868250at2"/>
<reference evidence="2 5" key="2">
    <citation type="submission" date="2018-03" db="EMBL/GenBank/DDBJ databases">
        <title>Genomic Encyclopedia of Archaeal and Bacterial Type Strains, Phase II (KMG-II): from individual species to whole genera.</title>
        <authorList>
            <person name="Goeker M."/>
        </authorList>
    </citation>
    <scope>NUCLEOTIDE SEQUENCE [LARGE SCALE GENOMIC DNA]</scope>
    <source>
        <strain evidence="2 5">DSM 29956</strain>
    </source>
</reference>
<keyword evidence="5" id="KW-1185">Reference proteome</keyword>
<evidence type="ECO:0000313" key="2">
    <source>
        <dbReference type="EMBL" id="PSK88572.1"/>
    </source>
</evidence>
<sequence>MRFSMTGAALAAALLAGCAEVEPVVMPLLASVEPLPISPPTAPVRVLPEPDPFEPEYTESPFQKGPVSVISADARGDMATWRLIPCQQGRAICVNGRPAQLSKAGDTYVVSGTHGVSFHLMTGGDGFVTHGGGKMAALQAPLAWEHFPAIGYVAQRRDIPLK</sequence>
<gene>
    <name evidence="2" type="ORF">CLV79_101412</name>
    <name evidence="3" type="ORF">LOS8367_00675</name>
</gene>
<evidence type="ECO:0000313" key="4">
    <source>
        <dbReference type="Proteomes" id="UP000193495"/>
    </source>
</evidence>